<reference evidence="2 3" key="1">
    <citation type="submission" date="2021-03" db="EMBL/GenBank/DDBJ databases">
        <authorList>
            <person name="Gilmore M.S."/>
            <person name="Schwartzman J."/>
            <person name="Van Tyne D."/>
            <person name="Martin M."/>
            <person name="Earl A.M."/>
            <person name="Manson A.L."/>
            <person name="Straub T."/>
            <person name="Salamzade R."/>
            <person name="Saavedra J."/>
            <person name="Lebreton F."/>
            <person name="Prichula J."/>
            <person name="Schaufler K."/>
            <person name="Gaca A."/>
            <person name="Sgardioli B."/>
            <person name="Wagenaar J."/>
            <person name="Strong T."/>
        </authorList>
    </citation>
    <scope>NUCLEOTIDE SEQUENCE [LARGE SCALE GENOMIC DNA]</scope>
    <source>
        <strain evidence="2 3">665A</strain>
    </source>
</reference>
<keyword evidence="3" id="KW-1185">Reference proteome</keyword>
<feature type="transmembrane region" description="Helical" evidence="1">
    <location>
        <begin position="100"/>
        <end position="125"/>
    </location>
</feature>
<dbReference type="Pfam" id="PF12730">
    <property type="entry name" value="ABC2_membrane_4"/>
    <property type="match status" value="1"/>
</dbReference>
<dbReference type="CDD" id="cd21809">
    <property type="entry name" value="ABC-2_lan_permease-like"/>
    <property type="match status" value="1"/>
</dbReference>
<keyword evidence="1" id="KW-1133">Transmembrane helix</keyword>
<evidence type="ECO:0000313" key="3">
    <source>
        <dbReference type="Proteomes" id="UP000664357"/>
    </source>
</evidence>
<keyword evidence="1" id="KW-0812">Transmembrane</keyword>
<name>A0ABV0ESE5_9ENTE</name>
<protein>
    <recommendedName>
        <fullName evidence="4">ABC transporter permease</fullName>
    </recommendedName>
</protein>
<organism evidence="2 3">
    <name type="scientific">Candidatus Enterococcus ferrettii</name>
    <dbReference type="NCBI Taxonomy" id="2815324"/>
    <lineage>
        <taxon>Bacteria</taxon>
        <taxon>Bacillati</taxon>
        <taxon>Bacillota</taxon>
        <taxon>Bacilli</taxon>
        <taxon>Lactobacillales</taxon>
        <taxon>Enterococcaceae</taxon>
        <taxon>Enterococcus</taxon>
    </lineage>
</organism>
<feature type="transmembrane region" description="Helical" evidence="1">
    <location>
        <begin position="58"/>
        <end position="79"/>
    </location>
</feature>
<comment type="caution">
    <text evidence="2">The sequence shown here is derived from an EMBL/GenBank/DDBJ whole genome shotgun (WGS) entry which is preliminary data.</text>
</comment>
<reference evidence="2 3" key="2">
    <citation type="submission" date="2024-02" db="EMBL/GenBank/DDBJ databases">
        <title>The Genome Sequence of Enterococcus sp. DIV0159.</title>
        <authorList>
            <person name="Earl A."/>
            <person name="Manson A."/>
            <person name="Gilmore M."/>
            <person name="Sanders J."/>
            <person name="Shea T."/>
            <person name="Howe W."/>
            <person name="Livny J."/>
            <person name="Cuomo C."/>
            <person name="Neafsey D."/>
            <person name="Birren B."/>
        </authorList>
    </citation>
    <scope>NUCLEOTIDE SEQUENCE [LARGE SCALE GENOMIC DNA]</scope>
    <source>
        <strain evidence="2 3">665A</strain>
    </source>
</reference>
<accession>A0ABV0ESE5</accession>
<dbReference type="Proteomes" id="UP000664357">
    <property type="component" value="Unassembled WGS sequence"/>
</dbReference>
<feature type="transmembrane region" description="Helical" evidence="1">
    <location>
        <begin position="145"/>
        <end position="169"/>
    </location>
</feature>
<evidence type="ECO:0008006" key="4">
    <source>
        <dbReference type="Google" id="ProtNLM"/>
    </source>
</evidence>
<evidence type="ECO:0000313" key="2">
    <source>
        <dbReference type="EMBL" id="MEO1770257.1"/>
    </source>
</evidence>
<proteinExistence type="predicted"/>
<sequence length="253" mass="28193">MNFSKLLKNELLKIRRSKIIPLLFIAPILVVVSGIANISQYFTSEYTNAWGAMFVQSALVYAYYLLPFSMIVFCTMLSAQETQNRGLVKMMTLPVSRSALSLSKFCLLVFVLLAEIIIFFLVFVVAGLAATQMMGVPSGIPVLQISLWCSGLFLTMLPCIGVIWLLTVLFSKPLWSIGLNLLLTIPAILAANTSFWIVYPYCYSGYFVSLLLNAFSTGETTSALQWFPFLPIALLIFLLALQLSSWCFGKVRT</sequence>
<feature type="transmembrane region" description="Helical" evidence="1">
    <location>
        <begin position="20"/>
        <end position="38"/>
    </location>
</feature>
<dbReference type="EMBL" id="JAFREL020000001">
    <property type="protein sequence ID" value="MEO1770257.1"/>
    <property type="molecule type" value="Genomic_DNA"/>
</dbReference>
<evidence type="ECO:0000256" key="1">
    <source>
        <dbReference type="SAM" id="Phobius"/>
    </source>
</evidence>
<feature type="transmembrane region" description="Helical" evidence="1">
    <location>
        <begin position="181"/>
        <end position="206"/>
    </location>
</feature>
<feature type="transmembrane region" description="Helical" evidence="1">
    <location>
        <begin position="226"/>
        <end position="248"/>
    </location>
</feature>
<keyword evidence="1" id="KW-0472">Membrane</keyword>
<dbReference type="RefSeq" id="WP_207704270.1">
    <property type="nucleotide sequence ID" value="NZ_JAFREL020000001.1"/>
</dbReference>
<gene>
    <name evidence="2" type="ORF">JZO67_002208</name>
</gene>